<sequence>MKNIRAGQALALATLLACALQAHAQDGASTSSVPAVVPAMAPAAASMPAATPANSKAEKAADRALRRRVLNALGKAKGLRAAGITVRAHDGAVALQGWVPEQSQIEQATHVAEGVAGVTSVTNTLTLSTF</sequence>
<dbReference type="InterPro" id="IPR051686">
    <property type="entry name" value="Lipoprotein_DolP"/>
</dbReference>
<feature type="signal peptide" evidence="1">
    <location>
        <begin position="1"/>
        <end position="24"/>
    </location>
</feature>
<dbReference type="Pfam" id="PF04972">
    <property type="entry name" value="BON"/>
    <property type="match status" value="1"/>
</dbReference>
<dbReference type="PANTHER" id="PTHR34606">
    <property type="entry name" value="BON DOMAIN-CONTAINING PROTEIN"/>
    <property type="match status" value="1"/>
</dbReference>
<dbReference type="Gene3D" id="3.30.1340.30">
    <property type="match status" value="1"/>
</dbReference>
<feature type="chain" id="PRO_5026923654" description="BON domain-containing protein" evidence="1">
    <location>
        <begin position="25"/>
        <end position="130"/>
    </location>
</feature>
<feature type="domain" description="BON" evidence="2">
    <location>
        <begin position="61"/>
        <end position="129"/>
    </location>
</feature>
<accession>A0A6J5G892</accession>
<name>A0A6J5G892_9BURK</name>
<dbReference type="RefSeq" id="WP_129562016.1">
    <property type="nucleotide sequence ID" value="NZ_CADIKL010000021.1"/>
</dbReference>
<dbReference type="Proteomes" id="UP000494119">
    <property type="component" value="Unassembled WGS sequence"/>
</dbReference>
<reference evidence="3 4" key="1">
    <citation type="submission" date="2020-04" db="EMBL/GenBank/DDBJ databases">
        <authorList>
            <person name="De Canck E."/>
        </authorList>
    </citation>
    <scope>NUCLEOTIDE SEQUENCE [LARGE SCALE GENOMIC DNA]</scope>
    <source>
        <strain evidence="3 4">LMG 28688</strain>
    </source>
</reference>
<evidence type="ECO:0000256" key="1">
    <source>
        <dbReference type="SAM" id="SignalP"/>
    </source>
</evidence>
<evidence type="ECO:0000313" key="4">
    <source>
        <dbReference type="Proteomes" id="UP000494119"/>
    </source>
</evidence>
<organism evidence="3 4">
    <name type="scientific">Paraburkholderia caffeinitolerans</name>
    <dbReference type="NCBI Taxonomy" id="1723730"/>
    <lineage>
        <taxon>Bacteria</taxon>
        <taxon>Pseudomonadati</taxon>
        <taxon>Pseudomonadota</taxon>
        <taxon>Betaproteobacteria</taxon>
        <taxon>Burkholderiales</taxon>
        <taxon>Burkholderiaceae</taxon>
        <taxon>Paraburkholderia</taxon>
    </lineage>
</organism>
<gene>
    <name evidence="3" type="ORF">LMG28688_04155</name>
</gene>
<evidence type="ECO:0000259" key="2">
    <source>
        <dbReference type="PROSITE" id="PS50914"/>
    </source>
</evidence>
<protein>
    <recommendedName>
        <fullName evidence="2">BON domain-containing protein</fullName>
    </recommendedName>
</protein>
<dbReference type="InterPro" id="IPR007055">
    <property type="entry name" value="BON_dom"/>
</dbReference>
<dbReference type="PROSITE" id="PS51257">
    <property type="entry name" value="PROKAR_LIPOPROTEIN"/>
    <property type="match status" value="1"/>
</dbReference>
<dbReference type="AlphaFoldDB" id="A0A6J5G892"/>
<dbReference type="EMBL" id="CADIKL010000021">
    <property type="protein sequence ID" value="CAB3795667.1"/>
    <property type="molecule type" value="Genomic_DNA"/>
</dbReference>
<dbReference type="PANTHER" id="PTHR34606:SF15">
    <property type="entry name" value="BON DOMAIN-CONTAINING PROTEIN"/>
    <property type="match status" value="1"/>
</dbReference>
<keyword evidence="1" id="KW-0732">Signal</keyword>
<proteinExistence type="predicted"/>
<evidence type="ECO:0000313" key="3">
    <source>
        <dbReference type="EMBL" id="CAB3795667.1"/>
    </source>
</evidence>
<keyword evidence="4" id="KW-1185">Reference proteome</keyword>
<dbReference type="PROSITE" id="PS50914">
    <property type="entry name" value="BON"/>
    <property type="match status" value="1"/>
</dbReference>